<dbReference type="InterPro" id="IPR001789">
    <property type="entry name" value="Sig_transdc_resp-reg_receiver"/>
</dbReference>
<evidence type="ECO:0000256" key="2">
    <source>
        <dbReference type="PROSITE-ProRule" id="PRU00169"/>
    </source>
</evidence>
<dbReference type="EMBL" id="LFBV01000010">
    <property type="protein sequence ID" value="OKH91310.1"/>
    <property type="molecule type" value="Genomic_DNA"/>
</dbReference>
<dbReference type="PANTHER" id="PTHR43214">
    <property type="entry name" value="TWO-COMPONENT RESPONSE REGULATOR"/>
    <property type="match status" value="1"/>
</dbReference>
<accession>A0A1Q4V0P2</accession>
<proteinExistence type="predicted"/>
<dbReference type="PROSITE" id="PS50110">
    <property type="entry name" value="RESPONSE_REGULATORY"/>
    <property type="match status" value="1"/>
</dbReference>
<dbReference type="SUPFAM" id="SSF52172">
    <property type="entry name" value="CheY-like"/>
    <property type="match status" value="1"/>
</dbReference>
<dbReference type="STRING" id="1048205.AB852_30165"/>
<gene>
    <name evidence="4" type="ORF">AB852_30165</name>
</gene>
<dbReference type="PANTHER" id="PTHR43214:SF42">
    <property type="entry name" value="TRANSCRIPTIONAL REGULATORY PROTEIN DESR"/>
    <property type="match status" value="1"/>
</dbReference>
<dbReference type="AlphaFoldDB" id="A0A1Q4V0P2"/>
<comment type="caution">
    <text evidence="4">The sequence shown here is derived from an EMBL/GenBank/DDBJ whole genome shotgun (WGS) entry which is preliminary data.</text>
</comment>
<dbReference type="SMART" id="SM00448">
    <property type="entry name" value="REC"/>
    <property type="match status" value="1"/>
</dbReference>
<dbReference type="GO" id="GO:0003677">
    <property type="term" value="F:DNA binding"/>
    <property type="evidence" value="ECO:0007669"/>
    <property type="project" value="UniProtKB-KW"/>
</dbReference>
<keyword evidence="5" id="KW-1185">Reference proteome</keyword>
<feature type="modified residue" description="4-aspartylphosphate" evidence="2">
    <location>
        <position position="63"/>
    </location>
</feature>
<evidence type="ECO:0000259" key="3">
    <source>
        <dbReference type="PROSITE" id="PS50110"/>
    </source>
</evidence>
<dbReference type="Gene3D" id="3.40.50.2300">
    <property type="match status" value="1"/>
</dbReference>
<organism evidence="4 5">
    <name type="scientific">Streptomyces uncialis</name>
    <dbReference type="NCBI Taxonomy" id="1048205"/>
    <lineage>
        <taxon>Bacteria</taxon>
        <taxon>Bacillati</taxon>
        <taxon>Actinomycetota</taxon>
        <taxon>Actinomycetes</taxon>
        <taxon>Kitasatosporales</taxon>
        <taxon>Streptomycetaceae</taxon>
        <taxon>Streptomyces</taxon>
    </lineage>
</organism>
<evidence type="ECO:0000313" key="4">
    <source>
        <dbReference type="EMBL" id="OKH91310.1"/>
    </source>
</evidence>
<dbReference type="Pfam" id="PF00072">
    <property type="entry name" value="Response_reg"/>
    <property type="match status" value="1"/>
</dbReference>
<dbReference type="InterPro" id="IPR039420">
    <property type="entry name" value="WalR-like"/>
</dbReference>
<dbReference type="Proteomes" id="UP000186455">
    <property type="component" value="Unassembled WGS sequence"/>
</dbReference>
<evidence type="ECO:0000313" key="5">
    <source>
        <dbReference type="Proteomes" id="UP000186455"/>
    </source>
</evidence>
<keyword evidence="1" id="KW-0238">DNA-binding</keyword>
<evidence type="ECO:0000256" key="1">
    <source>
        <dbReference type="ARBA" id="ARBA00023125"/>
    </source>
</evidence>
<dbReference type="InterPro" id="IPR011006">
    <property type="entry name" value="CheY-like_superfamily"/>
</dbReference>
<feature type="domain" description="Response regulatory" evidence="3">
    <location>
        <begin position="12"/>
        <end position="128"/>
    </location>
</feature>
<keyword evidence="2" id="KW-0597">Phosphoprotein</keyword>
<sequence length="147" mass="15238">MPRDHRPARSVRLLLAEDEDVTHGGLALLLGLEPDFDVVAQVGTGDTVVARALECRPDVALLDLGMPGLGGLDAAAALRDEVPECRVLVLTTSGRPGHLRRVLATGAVGFLVKDSPVEELARAIRGVLTGETVVDPALAAAEPGPAL</sequence>
<name>A0A1Q4V0P2_9ACTN</name>
<reference evidence="4 5" key="1">
    <citation type="submission" date="2015-06" db="EMBL/GenBank/DDBJ databases">
        <title>Cloning and characterization of the uncialamcin biosynthetic gene cluster.</title>
        <authorList>
            <person name="Yan X."/>
            <person name="Huang T."/>
            <person name="Ge H."/>
            <person name="Shen B."/>
        </authorList>
    </citation>
    <scope>NUCLEOTIDE SEQUENCE [LARGE SCALE GENOMIC DNA]</scope>
    <source>
        <strain evidence="4 5">DCA2648</strain>
    </source>
</reference>
<dbReference type="GO" id="GO:0000160">
    <property type="term" value="P:phosphorelay signal transduction system"/>
    <property type="evidence" value="ECO:0007669"/>
    <property type="project" value="InterPro"/>
</dbReference>
<protein>
    <submittedName>
        <fullName evidence="4">Two-component response regulator</fullName>
    </submittedName>
</protein>